<feature type="compositionally biased region" description="Basic residues" evidence="1">
    <location>
        <begin position="1"/>
        <end position="18"/>
    </location>
</feature>
<accession>A0A5A7QA17</accession>
<evidence type="ECO:0000313" key="4">
    <source>
        <dbReference type="Proteomes" id="UP000325081"/>
    </source>
</evidence>
<dbReference type="AlphaFoldDB" id="A0A5A7QA17"/>
<keyword evidence="2" id="KW-0378">Hydrolase</keyword>
<keyword evidence="2" id="KW-0269">Exonuclease</keyword>
<proteinExistence type="predicted"/>
<sequence>MTKGRSKKSGAGKKKKQKKSDVASGSNSNRDTDMIISEALSLLEEKHQPEDALKLLESVDYKGHRKYWMLQVESLVHLNLHDKAFESALQLEEQRKSIDRPLVLGCLG</sequence>
<dbReference type="EMBL" id="BKCP01006183">
    <property type="protein sequence ID" value="GER41894.1"/>
    <property type="molecule type" value="Genomic_DNA"/>
</dbReference>
<dbReference type="GO" id="GO:0004527">
    <property type="term" value="F:exonuclease activity"/>
    <property type="evidence" value="ECO:0007669"/>
    <property type="project" value="UniProtKB-KW"/>
</dbReference>
<dbReference type="Proteomes" id="UP000325081">
    <property type="component" value="Unassembled WGS sequence"/>
</dbReference>
<evidence type="ECO:0000313" key="3">
    <source>
        <dbReference type="EMBL" id="GER42404.1"/>
    </source>
</evidence>
<name>A0A5A7QA17_STRAF</name>
<organism evidence="2 4">
    <name type="scientific">Striga asiatica</name>
    <name type="common">Asiatic witchweed</name>
    <name type="synonym">Buchnera asiatica</name>
    <dbReference type="NCBI Taxonomy" id="4170"/>
    <lineage>
        <taxon>Eukaryota</taxon>
        <taxon>Viridiplantae</taxon>
        <taxon>Streptophyta</taxon>
        <taxon>Embryophyta</taxon>
        <taxon>Tracheophyta</taxon>
        <taxon>Spermatophyta</taxon>
        <taxon>Magnoliopsida</taxon>
        <taxon>eudicotyledons</taxon>
        <taxon>Gunneridae</taxon>
        <taxon>Pentapetalae</taxon>
        <taxon>asterids</taxon>
        <taxon>lamiids</taxon>
        <taxon>Lamiales</taxon>
        <taxon>Orobanchaceae</taxon>
        <taxon>Buchnereae</taxon>
        <taxon>Striga</taxon>
    </lineage>
</organism>
<keyword evidence="4" id="KW-1185">Reference proteome</keyword>
<protein>
    <submittedName>
        <fullName evidence="2">Single-stranded-DNA-specific exonuclease RecJ</fullName>
    </submittedName>
</protein>
<comment type="caution">
    <text evidence="2">The sequence shown here is derived from an EMBL/GenBank/DDBJ whole genome shotgun (WGS) entry which is preliminary data.</text>
</comment>
<evidence type="ECO:0000313" key="2">
    <source>
        <dbReference type="EMBL" id="GER41894.1"/>
    </source>
</evidence>
<reference evidence="2" key="2">
    <citation type="journal article" date="2019" name="Curr. Biol.">
        <title>Genome Sequence of Striga asiatica Provides Insight into the Evolution of Plant Parasitism.</title>
        <authorList>
            <person name="Yoshida S."/>
            <person name="Kim S."/>
            <person name="Wafula E.K."/>
            <person name="Tanskanen J."/>
            <person name="Kim Y."/>
            <person name="Honaas L."/>
            <person name="Yang Z."/>
            <person name="Spallek T."/>
            <person name="Conn C.E."/>
            <person name="Ichihashi Y."/>
            <person name="Cheong K."/>
            <person name="Cui S."/>
            <person name="Der J.P."/>
            <person name="Gundlach H."/>
            <person name="Jiao Y."/>
            <person name="Hori C."/>
            <person name="Ishida J.K."/>
            <person name="Kasahara H."/>
            <person name="Kiba T."/>
            <person name="Kim M."/>
            <person name="Koo N."/>
            <person name="Laohavisit A."/>
            <person name="Lee Y."/>
            <person name="Lumba S."/>
            <person name="Mccourt P."/>
            <person name="Mortimer J.C."/>
            <person name="Mutuku J.M."/>
            <person name="Nomura T."/>
            <person name="Sasaki-sekimoto Y."/>
            <person name="Seto Y."/>
            <person name="Wang Y."/>
            <person name="Wakatake T."/>
            <person name="Sakakibara H."/>
            <person name="Demura T."/>
            <person name="Yamaguchi S."/>
            <person name="Yoneyama K."/>
            <person name="Manabe R."/>
            <person name="Nelson D.C."/>
            <person name="Schulman A.H."/>
            <person name="Timko M.P."/>
            <person name="Depamphilis C.W."/>
            <person name="Choi D."/>
            <person name="Shirasu K."/>
        </authorList>
    </citation>
    <scope>NUCLEOTIDE SEQUENCE [LARGE SCALE GENOMIC DNA]</scope>
    <source>
        <strain evidence="2">UVA1</strain>
    </source>
</reference>
<reference evidence="4" key="1">
    <citation type="journal article" date="2019" name="Curr. Biol.">
        <title>Genome Sequence of Striga asiatica Provides Insight into the Evolution of Plant Parasitism.</title>
        <authorList>
            <person name="Yoshida S."/>
            <person name="Kim S."/>
            <person name="Wafula E.K."/>
            <person name="Tanskanen J."/>
            <person name="Kim Y.M."/>
            <person name="Honaas L."/>
            <person name="Yang Z."/>
            <person name="Spallek T."/>
            <person name="Conn C.E."/>
            <person name="Ichihashi Y."/>
            <person name="Cheong K."/>
            <person name="Cui S."/>
            <person name="Der J.P."/>
            <person name="Gundlach H."/>
            <person name="Jiao Y."/>
            <person name="Hori C."/>
            <person name="Ishida J.K."/>
            <person name="Kasahara H."/>
            <person name="Kiba T."/>
            <person name="Kim M.S."/>
            <person name="Koo N."/>
            <person name="Laohavisit A."/>
            <person name="Lee Y.H."/>
            <person name="Lumba S."/>
            <person name="McCourt P."/>
            <person name="Mortimer J.C."/>
            <person name="Mutuku J.M."/>
            <person name="Nomura T."/>
            <person name="Sasaki-Sekimoto Y."/>
            <person name="Seto Y."/>
            <person name="Wang Y."/>
            <person name="Wakatake T."/>
            <person name="Sakakibara H."/>
            <person name="Demura T."/>
            <person name="Yamaguchi S."/>
            <person name="Yoneyama K."/>
            <person name="Manabe R.I."/>
            <person name="Nelson D.C."/>
            <person name="Schulman A.H."/>
            <person name="Timko M.P."/>
            <person name="dePamphilis C.W."/>
            <person name="Choi D."/>
            <person name="Shirasu K."/>
        </authorList>
    </citation>
    <scope>NUCLEOTIDE SEQUENCE [LARGE SCALE GENOMIC DNA]</scope>
    <source>
        <strain evidence="4">cv. UVA1</strain>
    </source>
</reference>
<gene>
    <name evidence="2" type="ORF">STAS_18635</name>
    <name evidence="3" type="ORF">STAS_19192</name>
</gene>
<evidence type="ECO:0000256" key="1">
    <source>
        <dbReference type="SAM" id="MobiDB-lite"/>
    </source>
</evidence>
<keyword evidence="2" id="KW-0540">Nuclease</keyword>
<feature type="region of interest" description="Disordered" evidence="1">
    <location>
        <begin position="1"/>
        <end position="30"/>
    </location>
</feature>
<dbReference type="EMBL" id="BKCP01006302">
    <property type="protein sequence ID" value="GER42404.1"/>
    <property type="molecule type" value="Genomic_DNA"/>
</dbReference>